<dbReference type="InterPro" id="IPR001694">
    <property type="entry name" value="NADH_UbQ_OxRdtase_su1/FPO"/>
</dbReference>
<feature type="transmembrane region" description="Helical" evidence="5">
    <location>
        <begin position="15"/>
        <end position="32"/>
    </location>
</feature>
<feature type="transmembrane region" description="Helical" evidence="5">
    <location>
        <begin position="268"/>
        <end position="288"/>
    </location>
</feature>
<comment type="caution">
    <text evidence="6">The sequence shown here is derived from an EMBL/GenBank/DDBJ whole genome shotgun (WGS) entry which is preliminary data.</text>
</comment>
<dbReference type="Proteomes" id="UP000664277">
    <property type="component" value="Unassembled WGS sequence"/>
</dbReference>
<proteinExistence type="predicted"/>
<sequence>MSIETNTGEILKNSGTFLASLIILPPLTIGILRKTKARFQNRIGAPLLQPFFDLAKLLQKNETVSEHASWLFRIAPCINLTVMLLLSLLIPWTSLTAIPHGIISADLFLIIYLLGLARFFTVLAALDTGSAFGGFGASREVTLALLVEPAVMLCLACLGVRAGTSDLSQVFSYEATRLTGQYGLWFLAGCGLFLSSLVELSRMPADDPTTHLELTMVHEAMILENSAANLALAEIGHYIKVALLLGLSWQCFMHCLPSHLLSDWTARAIASTGGIISLALFIALIESLAVKLRWTKLPEFIAYAVAMAIFSYLIALSV</sequence>
<dbReference type="EMBL" id="JAFLCK010000009">
    <property type="protein sequence ID" value="MBN8660300.1"/>
    <property type="molecule type" value="Genomic_DNA"/>
</dbReference>
<evidence type="ECO:0000256" key="2">
    <source>
        <dbReference type="ARBA" id="ARBA00022692"/>
    </source>
</evidence>
<name>A0A8J7PIE5_9BACT</name>
<dbReference type="PANTHER" id="PTHR43359:SF1">
    <property type="entry name" value="FORMATE HYDROGENLYASE SUBUNIT 4-RELATED"/>
    <property type="match status" value="1"/>
</dbReference>
<feature type="transmembrane region" description="Helical" evidence="5">
    <location>
        <begin position="241"/>
        <end position="262"/>
    </location>
</feature>
<feature type="transmembrane region" description="Helical" evidence="5">
    <location>
        <begin position="141"/>
        <end position="162"/>
    </location>
</feature>
<dbReference type="AlphaFoldDB" id="A0A8J7PIE5"/>
<dbReference type="Pfam" id="PF00146">
    <property type="entry name" value="NADHdh"/>
    <property type="match status" value="1"/>
</dbReference>
<organism evidence="6 7">
    <name type="scientific">Candidatus Obscuribacter phosphatis</name>
    <dbReference type="NCBI Taxonomy" id="1906157"/>
    <lineage>
        <taxon>Bacteria</taxon>
        <taxon>Bacillati</taxon>
        <taxon>Candidatus Melainabacteria</taxon>
        <taxon>Candidatus Obscuribacterales</taxon>
        <taxon>Candidatus Obscuribacteraceae</taxon>
        <taxon>Candidatus Obscuribacter</taxon>
    </lineage>
</organism>
<feature type="transmembrane region" description="Helical" evidence="5">
    <location>
        <begin position="98"/>
        <end position="120"/>
    </location>
</feature>
<accession>A0A8J7PIE5</accession>
<keyword evidence="2 5" id="KW-0812">Transmembrane</keyword>
<evidence type="ECO:0000256" key="4">
    <source>
        <dbReference type="ARBA" id="ARBA00023136"/>
    </source>
</evidence>
<keyword evidence="4 5" id="KW-0472">Membrane</keyword>
<gene>
    <name evidence="6" type="ORF">J0M35_08070</name>
</gene>
<keyword evidence="3 5" id="KW-1133">Transmembrane helix</keyword>
<feature type="transmembrane region" description="Helical" evidence="5">
    <location>
        <begin position="300"/>
        <end position="317"/>
    </location>
</feature>
<feature type="transmembrane region" description="Helical" evidence="5">
    <location>
        <begin position="70"/>
        <end position="92"/>
    </location>
</feature>
<feature type="transmembrane region" description="Helical" evidence="5">
    <location>
        <begin position="182"/>
        <end position="200"/>
    </location>
</feature>
<dbReference type="PANTHER" id="PTHR43359">
    <property type="entry name" value="FORMATE HYDROGENLYASE SUBUNIT 4"/>
    <property type="match status" value="1"/>
</dbReference>
<dbReference type="GO" id="GO:0005886">
    <property type="term" value="C:plasma membrane"/>
    <property type="evidence" value="ECO:0007669"/>
    <property type="project" value="TreeGrafter"/>
</dbReference>
<evidence type="ECO:0000256" key="1">
    <source>
        <dbReference type="ARBA" id="ARBA00004141"/>
    </source>
</evidence>
<dbReference type="InterPro" id="IPR052561">
    <property type="entry name" value="ComplexI_Subunit1"/>
</dbReference>
<evidence type="ECO:0000313" key="6">
    <source>
        <dbReference type="EMBL" id="MBN8660300.1"/>
    </source>
</evidence>
<evidence type="ECO:0000256" key="3">
    <source>
        <dbReference type="ARBA" id="ARBA00022989"/>
    </source>
</evidence>
<comment type="subcellular location">
    <subcellularLocation>
        <location evidence="1">Membrane</location>
        <topology evidence="1">Multi-pass membrane protein</topology>
    </subcellularLocation>
</comment>
<protein>
    <submittedName>
        <fullName evidence="6">NADH-quinone oxidoreductase subunit H</fullName>
    </submittedName>
</protein>
<reference evidence="6" key="1">
    <citation type="submission" date="2021-02" db="EMBL/GenBank/DDBJ databases">
        <title>Genome-Resolved Metagenomics of a Microbial Community Performing Photosynthetic Biological Nutrient Removal.</title>
        <authorList>
            <person name="Mcdaniel E.A."/>
        </authorList>
    </citation>
    <scope>NUCLEOTIDE SEQUENCE</scope>
    <source>
        <strain evidence="6">UWPOB_OBS1</strain>
    </source>
</reference>
<evidence type="ECO:0000313" key="7">
    <source>
        <dbReference type="Proteomes" id="UP000664277"/>
    </source>
</evidence>
<evidence type="ECO:0000256" key="5">
    <source>
        <dbReference type="SAM" id="Phobius"/>
    </source>
</evidence>